<accession>A0ABU1K5H6</accession>
<evidence type="ECO:0000256" key="1">
    <source>
        <dbReference type="SAM" id="Phobius"/>
    </source>
</evidence>
<feature type="transmembrane region" description="Helical" evidence="1">
    <location>
        <begin position="169"/>
        <end position="189"/>
    </location>
</feature>
<gene>
    <name evidence="2" type="ORF">GGR31_001505</name>
</gene>
<comment type="caution">
    <text evidence="2">The sequence shown here is derived from an EMBL/GenBank/DDBJ whole genome shotgun (WGS) entry which is preliminary data.</text>
</comment>
<keyword evidence="1" id="KW-0812">Transmembrane</keyword>
<keyword evidence="1" id="KW-0472">Membrane</keyword>
<proteinExistence type="predicted"/>
<protein>
    <recommendedName>
        <fullName evidence="4">Glycerophosphoryl diester phosphodiesterase membrane domain-containing protein</fullName>
    </recommendedName>
</protein>
<feature type="transmembrane region" description="Helical" evidence="1">
    <location>
        <begin position="138"/>
        <end position="163"/>
    </location>
</feature>
<dbReference type="RefSeq" id="WP_309727756.1">
    <property type="nucleotide sequence ID" value="NZ_JAVDQA010000003.1"/>
</dbReference>
<keyword evidence="3" id="KW-1185">Reference proteome</keyword>
<name>A0ABU1K5H6_9FLAO</name>
<feature type="transmembrane region" description="Helical" evidence="1">
    <location>
        <begin position="196"/>
        <end position="227"/>
    </location>
</feature>
<feature type="transmembrane region" description="Helical" evidence="1">
    <location>
        <begin position="78"/>
        <end position="101"/>
    </location>
</feature>
<organism evidence="2 3">
    <name type="scientific">Mesonia maritima</name>
    <dbReference type="NCBI Taxonomy" id="1793873"/>
    <lineage>
        <taxon>Bacteria</taxon>
        <taxon>Pseudomonadati</taxon>
        <taxon>Bacteroidota</taxon>
        <taxon>Flavobacteriia</taxon>
        <taxon>Flavobacteriales</taxon>
        <taxon>Flavobacteriaceae</taxon>
        <taxon>Mesonia</taxon>
    </lineage>
</organism>
<feature type="transmembrane region" description="Helical" evidence="1">
    <location>
        <begin position="247"/>
        <end position="276"/>
    </location>
</feature>
<sequence length="298" mass="34137">MEQTNYINFKKERELGEVISDTFAFIRQNYKVLFQIYTKVLWPVLLLMLLAICYYTYITLNLGEDIMSLSGSTNPSSGMFSAFSGIFLASFVLLIASWFYYTFLYGSYQYAVNSYIENNGEIKIDEVKEGLKQNWSSFLGASFLAGLLTFIGAIMCLVPGIYVMVPFTLLYSIMVFYKMGVSESITYSFSLIKNNWWITFFTIIVISIIYFIITYVFNLPAIIYTLVKSLVYSQEGNLADPSFAFDWVYLTLSALSSVVQYLLYPIIIIATVFIFFNLDEKKNQTGTYEAIDSLGKKD</sequence>
<reference evidence="2 3" key="1">
    <citation type="submission" date="2023-07" db="EMBL/GenBank/DDBJ databases">
        <title>Genomic Encyclopedia of Type Strains, Phase IV (KMG-IV): sequencing the most valuable type-strain genomes for metagenomic binning, comparative biology and taxonomic classification.</title>
        <authorList>
            <person name="Goeker M."/>
        </authorList>
    </citation>
    <scope>NUCLEOTIDE SEQUENCE [LARGE SCALE GENOMIC DNA]</scope>
    <source>
        <strain evidence="2 3">DSM 102814</strain>
    </source>
</reference>
<keyword evidence="1" id="KW-1133">Transmembrane helix</keyword>
<feature type="transmembrane region" description="Helical" evidence="1">
    <location>
        <begin position="40"/>
        <end position="58"/>
    </location>
</feature>
<dbReference type="EMBL" id="JAVDQA010000003">
    <property type="protein sequence ID" value="MDR6300862.1"/>
    <property type="molecule type" value="Genomic_DNA"/>
</dbReference>
<evidence type="ECO:0008006" key="4">
    <source>
        <dbReference type="Google" id="ProtNLM"/>
    </source>
</evidence>
<dbReference type="Proteomes" id="UP001257659">
    <property type="component" value="Unassembled WGS sequence"/>
</dbReference>
<evidence type="ECO:0000313" key="2">
    <source>
        <dbReference type="EMBL" id="MDR6300862.1"/>
    </source>
</evidence>
<evidence type="ECO:0000313" key="3">
    <source>
        <dbReference type="Proteomes" id="UP001257659"/>
    </source>
</evidence>